<evidence type="ECO:0000256" key="1">
    <source>
        <dbReference type="ARBA" id="ARBA00004267"/>
    </source>
</evidence>
<evidence type="ECO:0000256" key="4">
    <source>
        <dbReference type="ARBA" id="ARBA00023054"/>
    </source>
</evidence>
<dbReference type="STRING" id="1314782.A0A165PXG3"/>
<reference evidence="8 9" key="1">
    <citation type="journal article" date="2016" name="Mol. Biol. Evol.">
        <title>Comparative Genomics of Early-Diverging Mushroom-Forming Fungi Provides Insights into the Origins of Lignocellulose Decay Capabilities.</title>
        <authorList>
            <person name="Nagy L.G."/>
            <person name="Riley R."/>
            <person name="Tritt A."/>
            <person name="Adam C."/>
            <person name="Daum C."/>
            <person name="Floudas D."/>
            <person name="Sun H."/>
            <person name="Yadav J.S."/>
            <person name="Pangilinan J."/>
            <person name="Larsson K.H."/>
            <person name="Matsuura K."/>
            <person name="Barry K."/>
            <person name="Labutti K."/>
            <person name="Kuo R."/>
            <person name="Ohm R.A."/>
            <person name="Bhattacharya S.S."/>
            <person name="Shirouzu T."/>
            <person name="Yoshinaga Y."/>
            <person name="Martin F.M."/>
            <person name="Grigoriev I.V."/>
            <person name="Hibbett D.S."/>
        </authorList>
    </citation>
    <scope>NUCLEOTIDE SEQUENCE [LARGE SCALE GENOMIC DNA]</scope>
    <source>
        <strain evidence="8 9">HHB14362 ss-1</strain>
    </source>
</reference>
<dbReference type="OrthoDB" id="2020852at2759"/>
<evidence type="ECO:0000256" key="5">
    <source>
        <dbReference type="ARBA" id="ARBA00023212"/>
    </source>
</evidence>
<evidence type="ECO:0000256" key="3">
    <source>
        <dbReference type="ARBA" id="ARBA00022553"/>
    </source>
</evidence>
<feature type="region of interest" description="Disordered" evidence="6">
    <location>
        <begin position="69"/>
        <end position="92"/>
    </location>
</feature>
<organism evidence="8 9">
    <name type="scientific">Neolentinus lepideus HHB14362 ss-1</name>
    <dbReference type="NCBI Taxonomy" id="1314782"/>
    <lineage>
        <taxon>Eukaryota</taxon>
        <taxon>Fungi</taxon>
        <taxon>Dikarya</taxon>
        <taxon>Basidiomycota</taxon>
        <taxon>Agaricomycotina</taxon>
        <taxon>Agaricomycetes</taxon>
        <taxon>Gloeophyllales</taxon>
        <taxon>Gloeophyllaceae</taxon>
        <taxon>Neolentinus</taxon>
    </lineage>
</organism>
<keyword evidence="9" id="KW-1185">Reference proteome</keyword>
<accession>A0A165PXG3</accession>
<keyword evidence="3" id="KW-0597">Phosphoprotein</keyword>
<evidence type="ECO:0000256" key="2">
    <source>
        <dbReference type="ARBA" id="ARBA00022490"/>
    </source>
</evidence>
<dbReference type="InParanoid" id="A0A165PXG3"/>
<keyword evidence="2" id="KW-0963">Cytoplasm</keyword>
<dbReference type="AlphaFoldDB" id="A0A165PXG3"/>
<dbReference type="InterPro" id="IPR019528">
    <property type="entry name" value="PACT_domain"/>
</dbReference>
<feature type="domain" description="Pericentrin/AKAP-450 centrosomal targeting" evidence="7">
    <location>
        <begin position="375"/>
        <end position="450"/>
    </location>
</feature>
<dbReference type="Proteomes" id="UP000076761">
    <property type="component" value="Unassembled WGS sequence"/>
</dbReference>
<name>A0A165PXG3_9AGAM</name>
<dbReference type="EMBL" id="KV425605">
    <property type="protein sequence ID" value="KZT21623.1"/>
    <property type="molecule type" value="Genomic_DNA"/>
</dbReference>
<evidence type="ECO:0000313" key="8">
    <source>
        <dbReference type="EMBL" id="KZT21623.1"/>
    </source>
</evidence>
<sequence length="479" mass="55078">MSMASFATDPPTPPTKTSEALRVSLRAVNEELETMKKQWYEEKKHLLGEKAILQDAAHRLNLQVAEAHSESKKVMQDQRAHERARSSLETELDKTKKTVLDLEEELRAERSRLRGLTSERGRIEREKDDIALQLHRTESDMDGIKRQLQEAKDENHHLEAELRANATSEQKARLLDVKVTQNAETIQHLREERSLLVGDHKELQRRFAEVSEHLNQLRDEYAMSQTSHEKRRHQLDMALHEVDDLKCALSSQASELERQRAQAENNQATTSAVAVLAEDLRRVKKEAEAFGQDLKQLRAEKVKMEDEMSKARRREKQVESKAKVLGEQLDKAKTICEKWKTHVCAMDEDQLSTMKLRHNKECKGLIVQIRYLKAKFTRESALRCDLGYQKRYLLVLLARFEKSEERILAAIARVGFAGPPDPPKPRSRSLKTVALSVVFAVRTRRASDKWRAACSSKQAIADALEEIQRGRTHSERHAS</sequence>
<evidence type="ECO:0000256" key="6">
    <source>
        <dbReference type="SAM" id="MobiDB-lite"/>
    </source>
</evidence>
<keyword evidence="5" id="KW-0206">Cytoskeleton</keyword>
<evidence type="ECO:0000259" key="7">
    <source>
        <dbReference type="Pfam" id="PF10495"/>
    </source>
</evidence>
<protein>
    <recommendedName>
        <fullName evidence="7">Pericentrin/AKAP-450 centrosomal targeting domain-containing protein</fullName>
    </recommendedName>
</protein>
<proteinExistence type="predicted"/>
<comment type="subcellular location">
    <subcellularLocation>
        <location evidence="1">Cytoplasm</location>
        <location evidence="1">Cytoskeleton</location>
        <location evidence="1">Microtubule organizing center</location>
    </subcellularLocation>
</comment>
<evidence type="ECO:0000313" key="9">
    <source>
        <dbReference type="Proteomes" id="UP000076761"/>
    </source>
</evidence>
<dbReference type="GO" id="GO:0005737">
    <property type="term" value="C:cytoplasm"/>
    <property type="evidence" value="ECO:0007669"/>
    <property type="project" value="UniProtKB-ARBA"/>
</dbReference>
<feature type="region of interest" description="Disordered" evidence="6">
    <location>
        <begin position="1"/>
        <end position="20"/>
    </location>
</feature>
<dbReference type="Pfam" id="PF10495">
    <property type="entry name" value="PACT_coil_coil"/>
    <property type="match status" value="1"/>
</dbReference>
<dbReference type="GO" id="GO:0005815">
    <property type="term" value="C:microtubule organizing center"/>
    <property type="evidence" value="ECO:0007669"/>
    <property type="project" value="UniProtKB-SubCell"/>
</dbReference>
<keyword evidence="4" id="KW-0175">Coiled coil</keyword>
<gene>
    <name evidence="8" type="ORF">NEOLEDRAFT_744493</name>
</gene>